<protein>
    <submittedName>
        <fullName evidence="1">Uncharacterized protein</fullName>
    </submittedName>
</protein>
<dbReference type="EMBL" id="MU865299">
    <property type="protein sequence ID" value="KAK4230336.1"/>
    <property type="molecule type" value="Genomic_DNA"/>
</dbReference>
<name>A0AAN7BVS7_9PEZI</name>
<comment type="caution">
    <text evidence="1">The sequence shown here is derived from an EMBL/GenBank/DDBJ whole genome shotgun (WGS) entry which is preliminary data.</text>
</comment>
<sequence length="205" mass="22334">MDPLFLTQPLSPSTLLTHLLNPSSPTTTTTTTLLICGLTQPDFLSALTQDPSAEDLLSPPSLAQLSISRHIRTLFIPTVSHLRAYLSVFSIHDSKIPAPHNSSPKMLLAYNVISSHRDTSEWSIQGISNTASALIEAANREGLRAIILDSSPVDLTEKIPVLSGSSKRTLLGRDAAGEAGWMGKTAELNKVIRRWFRIRENLGDL</sequence>
<reference evidence="1" key="2">
    <citation type="submission" date="2023-05" db="EMBL/GenBank/DDBJ databases">
        <authorList>
            <consortium name="Lawrence Berkeley National Laboratory"/>
            <person name="Steindorff A."/>
            <person name="Hensen N."/>
            <person name="Bonometti L."/>
            <person name="Westerberg I."/>
            <person name="Brannstrom I.O."/>
            <person name="Guillou S."/>
            <person name="Cros-Aarteil S."/>
            <person name="Calhoun S."/>
            <person name="Haridas S."/>
            <person name="Kuo A."/>
            <person name="Mondo S."/>
            <person name="Pangilinan J."/>
            <person name="Riley R."/>
            <person name="Labutti K."/>
            <person name="Andreopoulos B."/>
            <person name="Lipzen A."/>
            <person name="Chen C."/>
            <person name="Yanf M."/>
            <person name="Daum C."/>
            <person name="Ng V."/>
            <person name="Clum A."/>
            <person name="Ohm R."/>
            <person name="Martin F."/>
            <person name="Silar P."/>
            <person name="Natvig D."/>
            <person name="Lalanne C."/>
            <person name="Gautier V."/>
            <person name="Ament-Velasquez S.L."/>
            <person name="Kruys A."/>
            <person name="Hutchinson M.I."/>
            <person name="Powell A.J."/>
            <person name="Barry K."/>
            <person name="Miller A.N."/>
            <person name="Grigoriev I.V."/>
            <person name="Debuchy R."/>
            <person name="Gladieux P."/>
            <person name="Thoren M.H."/>
            <person name="Johannesson H."/>
        </authorList>
    </citation>
    <scope>NUCLEOTIDE SEQUENCE</scope>
    <source>
        <strain evidence="1">CBS 990.96</strain>
    </source>
</reference>
<keyword evidence="2" id="KW-1185">Reference proteome</keyword>
<evidence type="ECO:0000313" key="1">
    <source>
        <dbReference type="EMBL" id="KAK4230336.1"/>
    </source>
</evidence>
<evidence type="ECO:0000313" key="2">
    <source>
        <dbReference type="Proteomes" id="UP001301958"/>
    </source>
</evidence>
<dbReference type="AlphaFoldDB" id="A0AAN7BVS7"/>
<reference evidence="1" key="1">
    <citation type="journal article" date="2023" name="Mol. Phylogenet. Evol.">
        <title>Genome-scale phylogeny and comparative genomics of the fungal order Sordariales.</title>
        <authorList>
            <person name="Hensen N."/>
            <person name="Bonometti L."/>
            <person name="Westerberg I."/>
            <person name="Brannstrom I.O."/>
            <person name="Guillou S."/>
            <person name="Cros-Aarteil S."/>
            <person name="Calhoun S."/>
            <person name="Haridas S."/>
            <person name="Kuo A."/>
            <person name="Mondo S."/>
            <person name="Pangilinan J."/>
            <person name="Riley R."/>
            <person name="LaButti K."/>
            <person name="Andreopoulos B."/>
            <person name="Lipzen A."/>
            <person name="Chen C."/>
            <person name="Yan M."/>
            <person name="Daum C."/>
            <person name="Ng V."/>
            <person name="Clum A."/>
            <person name="Steindorff A."/>
            <person name="Ohm R.A."/>
            <person name="Martin F."/>
            <person name="Silar P."/>
            <person name="Natvig D.O."/>
            <person name="Lalanne C."/>
            <person name="Gautier V."/>
            <person name="Ament-Velasquez S.L."/>
            <person name="Kruys A."/>
            <person name="Hutchinson M.I."/>
            <person name="Powell A.J."/>
            <person name="Barry K."/>
            <person name="Miller A.N."/>
            <person name="Grigoriev I.V."/>
            <person name="Debuchy R."/>
            <person name="Gladieux P."/>
            <person name="Hiltunen Thoren M."/>
            <person name="Johannesson H."/>
        </authorList>
    </citation>
    <scope>NUCLEOTIDE SEQUENCE</scope>
    <source>
        <strain evidence="1">CBS 990.96</strain>
    </source>
</reference>
<gene>
    <name evidence="1" type="ORF">QBC38DRAFT_356999</name>
</gene>
<accession>A0AAN7BVS7</accession>
<proteinExistence type="predicted"/>
<dbReference type="Proteomes" id="UP001301958">
    <property type="component" value="Unassembled WGS sequence"/>
</dbReference>
<organism evidence="1 2">
    <name type="scientific">Podospora fimiseda</name>
    <dbReference type="NCBI Taxonomy" id="252190"/>
    <lineage>
        <taxon>Eukaryota</taxon>
        <taxon>Fungi</taxon>
        <taxon>Dikarya</taxon>
        <taxon>Ascomycota</taxon>
        <taxon>Pezizomycotina</taxon>
        <taxon>Sordariomycetes</taxon>
        <taxon>Sordariomycetidae</taxon>
        <taxon>Sordariales</taxon>
        <taxon>Podosporaceae</taxon>
        <taxon>Podospora</taxon>
    </lineage>
</organism>